<evidence type="ECO:0000313" key="3">
    <source>
        <dbReference type="EMBL" id="QXT63665.1"/>
    </source>
</evidence>
<feature type="domain" description="YchJ-like middle NTF2-like" evidence="2">
    <location>
        <begin position="29"/>
        <end position="123"/>
    </location>
</feature>
<comment type="similarity">
    <text evidence="1">Belongs to the UPF0225 family.</text>
</comment>
<evidence type="ECO:0000313" key="4">
    <source>
        <dbReference type="Proteomes" id="UP000824504"/>
    </source>
</evidence>
<dbReference type="InterPro" id="IPR023006">
    <property type="entry name" value="YchJ-like"/>
</dbReference>
<dbReference type="PANTHER" id="PTHR33747">
    <property type="entry name" value="UPF0225 PROTEIN SCO1677"/>
    <property type="match status" value="1"/>
</dbReference>
<name>A0ABX8SK57_9ACTN</name>
<evidence type="ECO:0000259" key="2">
    <source>
        <dbReference type="Pfam" id="PF17775"/>
    </source>
</evidence>
<dbReference type="Proteomes" id="UP000824504">
    <property type="component" value="Chromosome"/>
</dbReference>
<reference evidence="3 4" key="1">
    <citation type="submission" date="2021-07" db="EMBL/GenBank/DDBJ databases">
        <title>complete genome sequencing of Tessaracoccus sp.J1M15.</title>
        <authorList>
            <person name="Bae J.-W."/>
            <person name="Kim D.-y."/>
        </authorList>
    </citation>
    <scope>NUCLEOTIDE SEQUENCE [LARGE SCALE GENOMIC DNA]</scope>
    <source>
        <strain evidence="3 4">J1M15</strain>
    </source>
</reference>
<organism evidence="3 4">
    <name type="scientific">Tessaracoccus palaemonis</name>
    <dbReference type="NCBI Taxonomy" id="2829499"/>
    <lineage>
        <taxon>Bacteria</taxon>
        <taxon>Bacillati</taxon>
        <taxon>Actinomycetota</taxon>
        <taxon>Actinomycetes</taxon>
        <taxon>Propionibacteriales</taxon>
        <taxon>Propionibacteriaceae</taxon>
        <taxon>Tessaracoccus</taxon>
    </lineage>
</organism>
<protein>
    <recommendedName>
        <fullName evidence="1">UPF0225 protein KDB89_04075</fullName>
    </recommendedName>
</protein>
<dbReference type="HAMAP" id="MF_00612">
    <property type="entry name" value="UPF0225"/>
    <property type="match status" value="1"/>
</dbReference>
<evidence type="ECO:0000256" key="1">
    <source>
        <dbReference type="HAMAP-Rule" id="MF_00612"/>
    </source>
</evidence>
<dbReference type="EMBL" id="CP079216">
    <property type="protein sequence ID" value="QXT63665.1"/>
    <property type="molecule type" value="Genomic_DNA"/>
</dbReference>
<dbReference type="Pfam" id="PF02810">
    <property type="entry name" value="SEC-C"/>
    <property type="match status" value="1"/>
</dbReference>
<dbReference type="PANTHER" id="PTHR33747:SF1">
    <property type="entry name" value="ADENYLATE CYCLASE-ASSOCIATED CAP C-TERMINAL DOMAIN-CONTAINING PROTEIN"/>
    <property type="match status" value="1"/>
</dbReference>
<accession>A0ABX8SK57</accession>
<dbReference type="Pfam" id="PF17775">
    <property type="entry name" value="YchJ_M-like"/>
    <property type="match status" value="1"/>
</dbReference>
<keyword evidence="4" id="KW-1185">Reference proteome</keyword>
<dbReference type="InterPro" id="IPR004027">
    <property type="entry name" value="SEC_C_motif"/>
</dbReference>
<gene>
    <name evidence="3" type="ORF">KDB89_04075</name>
</gene>
<sequence>MDTPDCPCGSGRAYVACCGRFHAGRPAPTAVALMRSRYSAFALGLPDYLLVTWHPATRPADLDLDPATTWTGLEILGTEAGKAWDRAGTVTFAASFSSSDGEGTMRERSRFTLEGGRWYYVDGAQF</sequence>
<dbReference type="InterPro" id="IPR048469">
    <property type="entry name" value="YchJ-like_M"/>
</dbReference>
<dbReference type="RefSeq" id="WP_219083592.1">
    <property type="nucleotide sequence ID" value="NZ_CP079216.1"/>
</dbReference>
<proteinExistence type="inferred from homology"/>